<keyword evidence="7" id="KW-0406">Ion transport</keyword>
<keyword evidence="3" id="KW-0813">Transport</keyword>
<dbReference type="GO" id="GO:0009279">
    <property type="term" value="C:cell outer membrane"/>
    <property type="evidence" value="ECO:0007669"/>
    <property type="project" value="UniProtKB-SubCell"/>
</dbReference>
<keyword evidence="6 11" id="KW-0732">Signal</keyword>
<accession>A0A1G9BM76</accession>
<reference evidence="12 13" key="1">
    <citation type="submission" date="2016-10" db="EMBL/GenBank/DDBJ databases">
        <authorList>
            <person name="de Groot N.N."/>
        </authorList>
    </citation>
    <scope>NUCLEOTIDE SEQUENCE [LARGE SCALE GENOMIC DNA]</scope>
    <source>
        <strain evidence="12 13">CGMCC 1.6133</strain>
    </source>
</reference>
<dbReference type="OrthoDB" id="8957883at2"/>
<evidence type="ECO:0000256" key="11">
    <source>
        <dbReference type="SAM" id="SignalP"/>
    </source>
</evidence>
<keyword evidence="10" id="KW-0998">Cell outer membrane</keyword>
<keyword evidence="5" id="KW-0812">Transmembrane</keyword>
<evidence type="ECO:0000256" key="6">
    <source>
        <dbReference type="ARBA" id="ARBA00022729"/>
    </source>
</evidence>
<evidence type="ECO:0000256" key="7">
    <source>
        <dbReference type="ARBA" id="ARBA00023065"/>
    </source>
</evidence>
<feature type="signal peptide" evidence="11">
    <location>
        <begin position="1"/>
        <end position="21"/>
    </location>
</feature>
<dbReference type="STRING" id="376427.SAMN04487954_1167"/>
<dbReference type="SUPFAM" id="SSF56935">
    <property type="entry name" value="Porins"/>
    <property type="match status" value="1"/>
</dbReference>
<dbReference type="EMBL" id="FNES01000016">
    <property type="protein sequence ID" value="SDK40596.1"/>
    <property type="molecule type" value="Genomic_DNA"/>
</dbReference>
<comment type="subcellular location">
    <subcellularLocation>
        <location evidence="1">Cell outer membrane</location>
        <topology evidence="1">Multi-pass membrane protein</topology>
    </subcellularLocation>
</comment>
<dbReference type="PANTHER" id="PTHR34501">
    <property type="entry name" value="PROTEIN YDDL-RELATED"/>
    <property type="match status" value="1"/>
</dbReference>
<name>A0A1G9BM76_9GAMM</name>
<evidence type="ECO:0000256" key="9">
    <source>
        <dbReference type="ARBA" id="ARBA00023136"/>
    </source>
</evidence>
<evidence type="ECO:0000256" key="8">
    <source>
        <dbReference type="ARBA" id="ARBA00023114"/>
    </source>
</evidence>
<keyword evidence="9" id="KW-0472">Membrane</keyword>
<organism evidence="12 13">
    <name type="scientific">Billgrantia gudaonensis</name>
    <dbReference type="NCBI Taxonomy" id="376427"/>
    <lineage>
        <taxon>Bacteria</taxon>
        <taxon>Pseudomonadati</taxon>
        <taxon>Pseudomonadota</taxon>
        <taxon>Gammaproteobacteria</taxon>
        <taxon>Oceanospirillales</taxon>
        <taxon>Halomonadaceae</taxon>
        <taxon>Billgrantia</taxon>
    </lineage>
</organism>
<dbReference type="PANTHER" id="PTHR34501:SF9">
    <property type="entry name" value="MAJOR OUTER MEMBRANE PROTEIN P.IA"/>
    <property type="match status" value="1"/>
</dbReference>
<keyword evidence="13" id="KW-1185">Reference proteome</keyword>
<keyword evidence="4" id="KW-1134">Transmembrane beta strand</keyword>
<protein>
    <submittedName>
        <fullName evidence="12">Outer membrane protein (Porin)</fullName>
    </submittedName>
</protein>
<comment type="subunit">
    <text evidence="2">Homotrimer.</text>
</comment>
<sequence>MKKTLLATAIAGAMVASAAQAATLYDQDGKSIDISGRIGVGVESDYEGNSDFVSAGSRLKLDVANQVSDDLRFFGHVEWRFNADERDTDSGFDEVRHAWIGAESANWGTLQAGNFDNIYKLQVFQAFDYYAMSAGYGFHAPGDNGRGDAIAYITPNLSGFQAALQAKHYSQSDLEPQRSVDFDIDGLADGTPVTGTVDVSDGVTNDLSSEVLFAGTVSYEVGGLRLAAGLTESDEEVVDPNNGEFDAGYNAGLSGIYAFNDMFTLRVGFEDQNPTEQATYDNEQKVYGIGGLLSVSDQLTLSADYYRKDRGSDHELDYDSDELAFGAYYRVADNFDIFTEFHDKDRKEVDGEDETYAIVGSRYFF</sequence>
<dbReference type="GO" id="GO:0046930">
    <property type="term" value="C:pore complex"/>
    <property type="evidence" value="ECO:0007669"/>
    <property type="project" value="UniProtKB-KW"/>
</dbReference>
<dbReference type="Proteomes" id="UP000198525">
    <property type="component" value="Unassembled WGS sequence"/>
</dbReference>
<dbReference type="InterPro" id="IPR023614">
    <property type="entry name" value="Porin_dom_sf"/>
</dbReference>
<dbReference type="RefSeq" id="WP_089688249.1">
    <property type="nucleotide sequence ID" value="NZ_FNES01000016.1"/>
</dbReference>
<dbReference type="GO" id="GO:0006811">
    <property type="term" value="P:monoatomic ion transport"/>
    <property type="evidence" value="ECO:0007669"/>
    <property type="project" value="UniProtKB-KW"/>
</dbReference>
<feature type="chain" id="PRO_5011684178" evidence="11">
    <location>
        <begin position="22"/>
        <end position="365"/>
    </location>
</feature>
<dbReference type="AlphaFoldDB" id="A0A1G9BM76"/>
<evidence type="ECO:0000256" key="5">
    <source>
        <dbReference type="ARBA" id="ARBA00022692"/>
    </source>
</evidence>
<dbReference type="GO" id="GO:0015288">
    <property type="term" value="F:porin activity"/>
    <property type="evidence" value="ECO:0007669"/>
    <property type="project" value="UniProtKB-KW"/>
</dbReference>
<dbReference type="CDD" id="cd00342">
    <property type="entry name" value="gram_neg_porins"/>
    <property type="match status" value="1"/>
</dbReference>
<evidence type="ECO:0000313" key="13">
    <source>
        <dbReference type="Proteomes" id="UP000198525"/>
    </source>
</evidence>
<evidence type="ECO:0000313" key="12">
    <source>
        <dbReference type="EMBL" id="SDK40596.1"/>
    </source>
</evidence>
<dbReference type="Gene3D" id="2.40.160.10">
    <property type="entry name" value="Porin"/>
    <property type="match status" value="1"/>
</dbReference>
<evidence type="ECO:0000256" key="10">
    <source>
        <dbReference type="ARBA" id="ARBA00023237"/>
    </source>
</evidence>
<evidence type="ECO:0000256" key="4">
    <source>
        <dbReference type="ARBA" id="ARBA00022452"/>
    </source>
</evidence>
<evidence type="ECO:0000256" key="1">
    <source>
        <dbReference type="ARBA" id="ARBA00004571"/>
    </source>
</evidence>
<proteinExistence type="predicted"/>
<dbReference type="InterPro" id="IPR050298">
    <property type="entry name" value="Gram-neg_bact_OMP"/>
</dbReference>
<gene>
    <name evidence="12" type="ORF">SAMN04487954_1167</name>
</gene>
<evidence type="ECO:0000256" key="3">
    <source>
        <dbReference type="ARBA" id="ARBA00022448"/>
    </source>
</evidence>
<dbReference type="InterPro" id="IPR033900">
    <property type="entry name" value="Gram_neg_porin_domain"/>
</dbReference>
<keyword evidence="8" id="KW-0626">Porin</keyword>
<evidence type="ECO:0000256" key="2">
    <source>
        <dbReference type="ARBA" id="ARBA00011233"/>
    </source>
</evidence>